<gene>
    <name evidence="2" type="ORF">ZHAS_00007702</name>
</gene>
<sequence>MMQSPKSDCGHPESPSLSQPSSPPAATETVGSVSPKTGLLKGATQEPEPPVDGTTNGGLLLRFGEERNGAGKCGTFLDLRANNLSASSNSDSSSSEALDGDHEQEPEGDGVGEQTADSSFASSAAEQQQQQQQAQERSVKLSIERLKHLADGHALSVRHHPLHHHHHHHHQHQHSAAQSAAEQLVLAAGGHFASGPAHPPMAASVVSVIPSGSVLPPLHPAALHPGHPPHHTPVAAGIAPLQPSSCFPHASAASPTDLEIERFKIARTAINNSAAFAAAAAAKELSDIGFRIQLQDGGQHASSYARSDTSEELIVDGNEECSQDAISGCPVDLTRSMENGNDAKPLTMRDTDKEAASKRLAFSVENILDPNKFNGKSTGGVSASVGISRSLSASGHQTVQAGQFPEPRITRLPQIDPNGQLQRMRHLERFRLLAACMNGKTTTKGVVRTRKSAHRRQIFDELQHGSHQEPVMMVQFSEPCGSEETHKKPSGR</sequence>
<reference evidence="3" key="2">
    <citation type="submission" date="2020-05" db="UniProtKB">
        <authorList>
            <consortium name="EnsemblMetazoa"/>
        </authorList>
    </citation>
    <scope>IDENTIFICATION</scope>
</reference>
<dbReference type="VEuPathDB" id="VectorBase:ASIS017323"/>
<organism evidence="2">
    <name type="scientific">Anopheles sinensis</name>
    <name type="common">Mosquito</name>
    <dbReference type="NCBI Taxonomy" id="74873"/>
    <lineage>
        <taxon>Eukaryota</taxon>
        <taxon>Metazoa</taxon>
        <taxon>Ecdysozoa</taxon>
        <taxon>Arthropoda</taxon>
        <taxon>Hexapoda</taxon>
        <taxon>Insecta</taxon>
        <taxon>Pterygota</taxon>
        <taxon>Neoptera</taxon>
        <taxon>Endopterygota</taxon>
        <taxon>Diptera</taxon>
        <taxon>Nematocera</taxon>
        <taxon>Culicoidea</taxon>
        <taxon>Culicidae</taxon>
        <taxon>Anophelinae</taxon>
        <taxon>Anopheles</taxon>
    </lineage>
</organism>
<dbReference type="OrthoDB" id="6159439at2759"/>
<protein>
    <submittedName>
        <fullName evidence="2">AGAP000484-PA-like protein</fullName>
    </submittedName>
</protein>
<proteinExistence type="predicted"/>
<reference evidence="2 4" key="1">
    <citation type="journal article" date="2014" name="BMC Genomics">
        <title>Genome sequence of Anopheles sinensis provides insight into genetics basis of mosquito competence for malaria parasites.</title>
        <authorList>
            <person name="Zhou D."/>
            <person name="Zhang D."/>
            <person name="Ding G."/>
            <person name="Shi L."/>
            <person name="Hou Q."/>
            <person name="Ye Y."/>
            <person name="Xu Y."/>
            <person name="Zhou H."/>
            <person name="Xiong C."/>
            <person name="Li S."/>
            <person name="Yu J."/>
            <person name="Hong S."/>
            <person name="Yu X."/>
            <person name="Zou P."/>
            <person name="Chen C."/>
            <person name="Chang X."/>
            <person name="Wang W."/>
            <person name="Lv Y."/>
            <person name="Sun Y."/>
            <person name="Ma L."/>
            <person name="Shen B."/>
            <person name="Zhu C."/>
        </authorList>
    </citation>
    <scope>NUCLEOTIDE SEQUENCE [LARGE SCALE GENOMIC DNA]</scope>
</reference>
<dbReference type="AlphaFoldDB" id="A0A084VQB9"/>
<accession>A0A084VQB9</accession>
<feature type="compositionally biased region" description="Low complexity" evidence="1">
    <location>
        <begin position="84"/>
        <end position="97"/>
    </location>
</feature>
<evidence type="ECO:0000313" key="3">
    <source>
        <dbReference type="EnsemblMetazoa" id="ASIC007702-PA"/>
    </source>
</evidence>
<dbReference type="EMBL" id="KE525003">
    <property type="protein sequence ID" value="KFB40163.1"/>
    <property type="molecule type" value="Genomic_DNA"/>
</dbReference>
<dbReference type="VEuPathDB" id="VectorBase:ASIC007702"/>
<evidence type="ECO:0000313" key="2">
    <source>
        <dbReference type="EMBL" id="KFB40163.1"/>
    </source>
</evidence>
<name>A0A084VQB9_ANOSI</name>
<feature type="compositionally biased region" description="Low complexity" evidence="1">
    <location>
        <begin position="114"/>
        <end position="135"/>
    </location>
</feature>
<evidence type="ECO:0000256" key="1">
    <source>
        <dbReference type="SAM" id="MobiDB-lite"/>
    </source>
</evidence>
<dbReference type="Proteomes" id="UP000030765">
    <property type="component" value="Unassembled WGS sequence"/>
</dbReference>
<feature type="region of interest" description="Disordered" evidence="1">
    <location>
        <begin position="84"/>
        <end position="138"/>
    </location>
</feature>
<keyword evidence="4" id="KW-1185">Reference proteome</keyword>
<evidence type="ECO:0000313" key="4">
    <source>
        <dbReference type="Proteomes" id="UP000030765"/>
    </source>
</evidence>
<dbReference type="EMBL" id="ATLV01015183">
    <property type="status" value="NOT_ANNOTATED_CDS"/>
    <property type="molecule type" value="Genomic_DNA"/>
</dbReference>
<dbReference type="EnsemblMetazoa" id="ASIC007702-RA">
    <property type="protein sequence ID" value="ASIC007702-PA"/>
    <property type="gene ID" value="ASIC007702"/>
</dbReference>
<feature type="region of interest" description="Disordered" evidence="1">
    <location>
        <begin position="1"/>
        <end position="63"/>
    </location>
</feature>